<evidence type="ECO:0000313" key="1">
    <source>
        <dbReference type="EMBL" id="KAL3963570.1"/>
    </source>
</evidence>
<dbReference type="Proteomes" id="UP001638806">
    <property type="component" value="Unassembled WGS sequence"/>
</dbReference>
<accession>A0ACC4E4K0</accession>
<reference evidence="1" key="1">
    <citation type="submission" date="2024-12" db="EMBL/GenBank/DDBJ databases">
        <title>Comparative genomics and development of molecular markers within Purpureocillium lilacinum and among Purpureocillium species.</title>
        <authorList>
            <person name="Yeh Z.-Y."/>
            <person name="Ni N.-T."/>
            <person name="Lo P.-H."/>
            <person name="Mushyakhwo K."/>
            <person name="Lin C.-F."/>
            <person name="Nai Y.-S."/>
        </authorList>
    </citation>
    <scope>NUCLEOTIDE SEQUENCE</scope>
    <source>
        <strain evidence="1">NCHU-NPUST-175</strain>
    </source>
</reference>
<protein>
    <submittedName>
        <fullName evidence="1">Uncharacterized protein</fullName>
    </submittedName>
</protein>
<proteinExistence type="predicted"/>
<evidence type="ECO:0000313" key="2">
    <source>
        <dbReference type="Proteomes" id="UP001638806"/>
    </source>
</evidence>
<dbReference type="EMBL" id="JBGNUJ010000002">
    <property type="protein sequence ID" value="KAL3963570.1"/>
    <property type="molecule type" value="Genomic_DNA"/>
</dbReference>
<comment type="caution">
    <text evidence="1">The sequence shown here is derived from an EMBL/GenBank/DDBJ whole genome shotgun (WGS) entry which is preliminary data.</text>
</comment>
<organism evidence="1 2">
    <name type="scientific">Purpureocillium lilacinum</name>
    <name type="common">Paecilomyces lilacinus</name>
    <dbReference type="NCBI Taxonomy" id="33203"/>
    <lineage>
        <taxon>Eukaryota</taxon>
        <taxon>Fungi</taxon>
        <taxon>Dikarya</taxon>
        <taxon>Ascomycota</taxon>
        <taxon>Pezizomycotina</taxon>
        <taxon>Sordariomycetes</taxon>
        <taxon>Hypocreomycetidae</taxon>
        <taxon>Hypocreales</taxon>
        <taxon>Ophiocordycipitaceae</taxon>
        <taxon>Purpureocillium</taxon>
    </lineage>
</organism>
<sequence>MSETGVDGDLISQHVSLQRNGDAPADAPVANHCADRGGPHRIPGAVADPADGRPPRLRAVETSAPRRTLHRIYTGFSSTVPFSGDISHSLYLSIIFETFRGRRVQSSLVSGIQSVSVHIATPSRLITPTSSSPEPHHSPHLRSGKTKNAVSYRIKSLPSMTATPSRPCRR</sequence>
<name>A0ACC4E4K0_PURLI</name>
<keyword evidence="2" id="KW-1185">Reference proteome</keyword>
<gene>
    <name evidence="1" type="ORF">ACCO45_000574</name>
</gene>